<evidence type="ECO:0000313" key="3">
    <source>
        <dbReference type="Proteomes" id="UP000270342"/>
    </source>
</evidence>
<comment type="caution">
    <text evidence="2">The sequence shown here is derived from an EMBL/GenBank/DDBJ whole genome shotgun (WGS) entry which is preliminary data.</text>
</comment>
<dbReference type="AlphaFoldDB" id="A0A494XRS7"/>
<sequence length="100" mass="10730">MASLHARPVHRMNVGGLLFMATLIIKDLPESIELDRVAMTSIVGGARTRTASTFVSMTPTSLPRPSRVFDYPPGFPNAHANDAAQDASRTPSPPASQTKK</sequence>
<feature type="region of interest" description="Disordered" evidence="1">
    <location>
        <begin position="56"/>
        <end position="100"/>
    </location>
</feature>
<gene>
    <name evidence="2" type="ORF">D7S86_16630</name>
</gene>
<reference evidence="2 3" key="1">
    <citation type="submission" date="2018-10" db="EMBL/GenBank/DDBJ databases">
        <title>Robbsia sp. DHC34, isolated from soil.</title>
        <authorList>
            <person name="Gao Z.-H."/>
            <person name="Qiu L.-H."/>
        </authorList>
    </citation>
    <scope>NUCLEOTIDE SEQUENCE [LARGE SCALE GENOMIC DNA]</scope>
    <source>
        <strain evidence="2 3">DHC34</strain>
    </source>
</reference>
<dbReference type="EMBL" id="RBZU01000007">
    <property type="protein sequence ID" value="RKP53347.1"/>
    <property type="molecule type" value="Genomic_DNA"/>
</dbReference>
<dbReference type="Proteomes" id="UP000270342">
    <property type="component" value="Unassembled WGS sequence"/>
</dbReference>
<organism evidence="2 3">
    <name type="scientific">Pararobbsia silviterrae</name>
    <dbReference type="NCBI Taxonomy" id="1792498"/>
    <lineage>
        <taxon>Bacteria</taxon>
        <taxon>Pseudomonadati</taxon>
        <taxon>Pseudomonadota</taxon>
        <taxon>Betaproteobacteria</taxon>
        <taxon>Burkholderiales</taxon>
        <taxon>Burkholderiaceae</taxon>
        <taxon>Pararobbsia</taxon>
    </lineage>
</organism>
<proteinExistence type="predicted"/>
<accession>A0A494XRS7</accession>
<protein>
    <submittedName>
        <fullName evidence="2">Uncharacterized protein</fullName>
    </submittedName>
</protein>
<feature type="compositionally biased region" description="Polar residues" evidence="1">
    <location>
        <begin position="87"/>
        <end position="100"/>
    </location>
</feature>
<keyword evidence="3" id="KW-1185">Reference proteome</keyword>
<evidence type="ECO:0000313" key="2">
    <source>
        <dbReference type="EMBL" id="RKP53347.1"/>
    </source>
</evidence>
<name>A0A494XRS7_9BURK</name>
<evidence type="ECO:0000256" key="1">
    <source>
        <dbReference type="SAM" id="MobiDB-lite"/>
    </source>
</evidence>